<dbReference type="Gene3D" id="3.30.70.1170">
    <property type="entry name" value="Sun protein, domain 3"/>
    <property type="match status" value="1"/>
</dbReference>
<dbReference type="PRINTS" id="PR02008">
    <property type="entry name" value="RCMTFAMILY"/>
</dbReference>
<comment type="similarity">
    <text evidence="6">Belongs to the class I-like SAM-binding methyltransferase superfamily. RsmB/NOP family.</text>
</comment>
<dbReference type="PANTHER" id="PTHR22807:SF30">
    <property type="entry name" value="28S RRNA (CYTOSINE(4447)-C(5))-METHYLTRANSFERASE-RELATED"/>
    <property type="match status" value="1"/>
</dbReference>
<dbReference type="GO" id="GO:0001510">
    <property type="term" value="P:RNA methylation"/>
    <property type="evidence" value="ECO:0007669"/>
    <property type="project" value="InterPro"/>
</dbReference>
<keyword evidence="4 6" id="KW-0949">S-adenosyl-L-methionine</keyword>
<dbReference type="Pfam" id="PF13636">
    <property type="entry name" value="Methyltranf_PUA"/>
    <property type="match status" value="1"/>
</dbReference>
<dbReference type="CDD" id="cd02440">
    <property type="entry name" value="AdoMet_MTases"/>
    <property type="match status" value="1"/>
</dbReference>
<keyword evidence="3 6" id="KW-0808">Transferase</keyword>
<dbReference type="InterPro" id="IPR023267">
    <property type="entry name" value="RCMT"/>
</dbReference>
<dbReference type="InterPro" id="IPR031341">
    <property type="entry name" value="Methyltr_RsmF_N"/>
</dbReference>
<dbReference type="InterPro" id="IPR001678">
    <property type="entry name" value="MeTrfase_RsmB-F_NOP2_dom"/>
</dbReference>
<keyword evidence="1" id="KW-0963">Cytoplasm</keyword>
<proteinExistence type="inferred from homology"/>
<gene>
    <name evidence="8" type="primary">rsmF</name>
    <name evidence="8" type="ORF">CLHUN_29820</name>
</gene>
<feature type="domain" description="SAM-dependent MTase RsmB/NOP-type" evidence="7">
    <location>
        <begin position="30"/>
        <end position="310"/>
    </location>
</feature>
<comment type="caution">
    <text evidence="6">Lacks conserved residue(s) required for the propagation of feature annotation.</text>
</comment>
<dbReference type="GO" id="GO:0003723">
    <property type="term" value="F:RNA binding"/>
    <property type="evidence" value="ECO:0007669"/>
    <property type="project" value="UniProtKB-UniRule"/>
</dbReference>
<dbReference type="InterPro" id="IPR029063">
    <property type="entry name" value="SAM-dependent_MTases_sf"/>
</dbReference>
<dbReference type="PROSITE" id="PS51686">
    <property type="entry name" value="SAM_MT_RSMB_NOP"/>
    <property type="match status" value="1"/>
</dbReference>
<dbReference type="EMBL" id="MZGX01000021">
    <property type="protein sequence ID" value="OPX43043.1"/>
    <property type="molecule type" value="Genomic_DNA"/>
</dbReference>
<evidence type="ECO:0000313" key="8">
    <source>
        <dbReference type="EMBL" id="OPX43043.1"/>
    </source>
</evidence>
<evidence type="ECO:0000256" key="3">
    <source>
        <dbReference type="ARBA" id="ARBA00022679"/>
    </source>
</evidence>
<keyword evidence="5 6" id="KW-0694">RNA-binding</keyword>
<reference evidence="8 9" key="1">
    <citation type="submission" date="2017-03" db="EMBL/GenBank/DDBJ databases">
        <title>Genome sequence of Clostridium hungatei DSM 14427.</title>
        <authorList>
            <person name="Poehlein A."/>
            <person name="Daniel R."/>
        </authorList>
    </citation>
    <scope>NUCLEOTIDE SEQUENCE [LARGE SCALE GENOMIC DNA]</scope>
    <source>
        <strain evidence="8 9">DSM 14427</strain>
    </source>
</reference>
<dbReference type="GO" id="GO:0008173">
    <property type="term" value="F:RNA methyltransferase activity"/>
    <property type="evidence" value="ECO:0007669"/>
    <property type="project" value="InterPro"/>
</dbReference>
<accession>A0A1V4SH26</accession>
<sequence length="484" mass="54667">MTGVCLLYMKLPEEFVNKMQGLMGDEFDSYLESYKKPRFYGLRVNTLKISVEDFLKISPFQLEPVPWTTDGFYYREGDNPGRHPYYYAGLYYIQEPSAMLPGAVIGVRPGERVLDLCAAPGGKSVQMAAQLNGQGLLVSNDINADRVKALVKNIELCGVRNAIVLNESPHKLARNFEGFFDRIMVDAPCSGEGMFRKDEDAVKSWEKFKCEKCSSMQWDILQEVDKMLRPGGVILYSTCTFSPEEDELMIEGFMDAHRGEYELLEIPKAGGIEGGRSEWAGGRYDFSRAARLWPHRLNGEGHFAALLRKQEINKKGVENEEDTPADSRPIKWEKSYSVETMEDLRNFNRELAEFIHESTTLDLKGVAFQKGNNFYHLPRACPDLAGLKVAKFGWYLGENGPKGFVPSHSLAVSMKYEEMKRKINFAAGSREANSYLKGETLTESEESGERGYTGICVDGHTLGWAKQTGDMLKNLYPKGWRKMA</sequence>
<dbReference type="Pfam" id="PF01189">
    <property type="entry name" value="Methyltr_RsmB-F"/>
    <property type="match status" value="1"/>
</dbReference>
<evidence type="ECO:0000256" key="1">
    <source>
        <dbReference type="ARBA" id="ARBA00022490"/>
    </source>
</evidence>
<dbReference type="Pfam" id="PF17125">
    <property type="entry name" value="Methyltr_RsmF_N"/>
    <property type="match status" value="1"/>
</dbReference>
<dbReference type="Proteomes" id="UP000191554">
    <property type="component" value="Unassembled WGS sequence"/>
</dbReference>
<feature type="binding site" evidence="6">
    <location>
        <position position="186"/>
    </location>
    <ligand>
        <name>S-adenosyl-L-methionine</name>
        <dbReference type="ChEBI" id="CHEBI:59789"/>
    </ligand>
</feature>
<feature type="binding site" evidence="6">
    <location>
        <begin position="117"/>
        <end position="123"/>
    </location>
    <ligand>
        <name>S-adenosyl-L-methionine</name>
        <dbReference type="ChEBI" id="CHEBI:59789"/>
    </ligand>
</feature>
<dbReference type="InterPro" id="IPR027391">
    <property type="entry name" value="Nol1_Nop2_Fmu_2"/>
</dbReference>
<name>A0A1V4SH26_RUMHU</name>
<comment type="caution">
    <text evidence="8">The sequence shown here is derived from an EMBL/GenBank/DDBJ whole genome shotgun (WGS) entry which is preliminary data.</text>
</comment>
<dbReference type="InterPro" id="IPR031340">
    <property type="entry name" value="RsmF_methylt_CI"/>
</dbReference>
<feature type="active site" description="Nucleophile" evidence="6">
    <location>
        <position position="239"/>
    </location>
</feature>
<feature type="binding site" evidence="6">
    <location>
        <position position="141"/>
    </location>
    <ligand>
        <name>S-adenosyl-L-methionine</name>
        <dbReference type="ChEBI" id="CHEBI:59789"/>
    </ligand>
</feature>
<organism evidence="8 9">
    <name type="scientific">Ruminiclostridium hungatei</name>
    <name type="common">Clostridium hungatei</name>
    <dbReference type="NCBI Taxonomy" id="48256"/>
    <lineage>
        <taxon>Bacteria</taxon>
        <taxon>Bacillati</taxon>
        <taxon>Bacillota</taxon>
        <taxon>Clostridia</taxon>
        <taxon>Eubacteriales</taxon>
        <taxon>Oscillospiraceae</taxon>
        <taxon>Ruminiclostridium</taxon>
    </lineage>
</organism>
<dbReference type="InterPro" id="IPR011023">
    <property type="entry name" value="Nop2p"/>
</dbReference>
<evidence type="ECO:0000256" key="2">
    <source>
        <dbReference type="ARBA" id="ARBA00022603"/>
    </source>
</evidence>
<dbReference type="PANTHER" id="PTHR22807">
    <property type="entry name" value="NOP2 YEAST -RELATED NOL1/NOP2/FMU SUN DOMAIN-CONTAINING"/>
    <property type="match status" value="1"/>
</dbReference>
<protein>
    <submittedName>
        <fullName evidence="8">Ribosomal RNA small subunit methyltransferase F</fullName>
        <ecNumber evidence="8">2.1.1.178</ecNumber>
    </submittedName>
</protein>
<dbReference type="EC" id="2.1.1.178" evidence="8"/>
<dbReference type="Pfam" id="PF17126">
    <property type="entry name" value="RsmF_methylt_CI"/>
    <property type="match status" value="1"/>
</dbReference>
<dbReference type="Gene3D" id="3.40.50.150">
    <property type="entry name" value="Vaccinia Virus protein VP39"/>
    <property type="match status" value="1"/>
</dbReference>
<keyword evidence="2 6" id="KW-0489">Methyltransferase</keyword>
<evidence type="ECO:0000256" key="6">
    <source>
        <dbReference type="PROSITE-ProRule" id="PRU01023"/>
    </source>
</evidence>
<dbReference type="STRING" id="48256.CLHUN_29820"/>
<evidence type="ECO:0000256" key="4">
    <source>
        <dbReference type="ARBA" id="ARBA00022691"/>
    </source>
</evidence>
<evidence type="ECO:0000256" key="5">
    <source>
        <dbReference type="ARBA" id="ARBA00022884"/>
    </source>
</evidence>
<dbReference type="InterPro" id="IPR049560">
    <property type="entry name" value="MeTrfase_RsmB-F_NOP2_cat"/>
</dbReference>
<dbReference type="GO" id="GO:0006396">
    <property type="term" value="P:RNA processing"/>
    <property type="evidence" value="ECO:0007669"/>
    <property type="project" value="InterPro"/>
</dbReference>
<dbReference type="CDD" id="cd21147">
    <property type="entry name" value="RsmF_methylt_CTD1"/>
    <property type="match status" value="1"/>
</dbReference>
<evidence type="ECO:0000259" key="7">
    <source>
        <dbReference type="PROSITE" id="PS51686"/>
    </source>
</evidence>
<dbReference type="AlphaFoldDB" id="A0A1V4SH26"/>
<dbReference type="SUPFAM" id="SSF53335">
    <property type="entry name" value="S-adenosyl-L-methionine-dependent methyltransferases"/>
    <property type="match status" value="1"/>
</dbReference>
<keyword evidence="9" id="KW-1185">Reference proteome</keyword>
<dbReference type="NCBIfam" id="TIGR00446">
    <property type="entry name" value="nop2p"/>
    <property type="match status" value="1"/>
</dbReference>
<evidence type="ECO:0000313" key="9">
    <source>
        <dbReference type="Proteomes" id="UP000191554"/>
    </source>
</evidence>
<dbReference type="GO" id="GO:0008757">
    <property type="term" value="F:S-adenosylmethionine-dependent methyltransferase activity"/>
    <property type="evidence" value="ECO:0007669"/>
    <property type="project" value="InterPro"/>
</dbReference>
<dbReference type="Gene3D" id="2.30.130.60">
    <property type="match status" value="1"/>
</dbReference>